<evidence type="ECO:0000313" key="2">
    <source>
        <dbReference type="EMBL" id="TDH71447.1"/>
    </source>
</evidence>
<dbReference type="PANTHER" id="PTHR12298:SF4">
    <property type="entry name" value="PROGRAMMED CELL DEATH PROTEIN 2"/>
    <property type="match status" value="1"/>
</dbReference>
<comment type="caution">
    <text evidence="2">The sequence shown here is derived from an EMBL/GenBank/DDBJ whole genome shotgun (WGS) entry which is preliminary data.</text>
</comment>
<protein>
    <recommendedName>
        <fullName evidence="1">Programmed cell death protein 2 C-terminal domain-containing protein</fullName>
    </recommendedName>
</protein>
<dbReference type="Pfam" id="PF04194">
    <property type="entry name" value="PDCD2_C"/>
    <property type="match status" value="1"/>
</dbReference>
<dbReference type="RefSeq" id="XP_067820946.1">
    <property type="nucleotide sequence ID" value="XM_067961584.1"/>
</dbReference>
<dbReference type="InterPro" id="IPR007320">
    <property type="entry name" value="PDCD2_C"/>
</dbReference>
<dbReference type="Proteomes" id="UP000294530">
    <property type="component" value="Unassembled WGS sequence"/>
</dbReference>
<keyword evidence="3" id="KW-1185">Reference proteome</keyword>
<evidence type="ECO:0000259" key="1">
    <source>
        <dbReference type="Pfam" id="PF04194"/>
    </source>
</evidence>
<name>A0A976IGU0_BRELC</name>
<feature type="domain" description="Programmed cell death protein 2 C-terminal" evidence="1">
    <location>
        <begin position="93"/>
        <end position="202"/>
    </location>
</feature>
<dbReference type="GO" id="GO:0005737">
    <property type="term" value="C:cytoplasm"/>
    <property type="evidence" value="ECO:0007669"/>
    <property type="project" value="InterPro"/>
</dbReference>
<dbReference type="GeneID" id="94347255"/>
<dbReference type="AlphaFoldDB" id="A0A976IGU0"/>
<evidence type="ECO:0000313" key="3">
    <source>
        <dbReference type="Proteomes" id="UP000294530"/>
    </source>
</evidence>
<organism evidence="2 3">
    <name type="scientific">Bremia lactucae</name>
    <name type="common">Lettuce downy mildew</name>
    <dbReference type="NCBI Taxonomy" id="4779"/>
    <lineage>
        <taxon>Eukaryota</taxon>
        <taxon>Sar</taxon>
        <taxon>Stramenopiles</taxon>
        <taxon>Oomycota</taxon>
        <taxon>Peronosporomycetes</taxon>
        <taxon>Peronosporales</taxon>
        <taxon>Peronosporaceae</taxon>
        <taxon>Bremia</taxon>
    </lineage>
</organism>
<dbReference type="KEGG" id="blac:94347255"/>
<dbReference type="EMBL" id="SHOA02000004">
    <property type="protein sequence ID" value="TDH71447.1"/>
    <property type="molecule type" value="Genomic_DNA"/>
</dbReference>
<sequence>METNQFRSLDTHSLIESQVAREEMIPNGTKWVFPTYELVIDQEPDTREAANEFEAKLLAEFEKHNTQDIDEDDMNVSQRELNEALGHTTDQDPHYVRFLTRVAIAKKQVLRYSRWQNDAVLWVHSKGVLNHHDVPPCNHCGHERKFEFQVLPQLLTYLHVDHLTSLHNLTSRSCEWGTLAIYTCVKSCSGASECVEEFLHYQPAYLAD</sequence>
<dbReference type="PANTHER" id="PTHR12298">
    <property type="entry name" value="PCDC2 PROGRAMMED CELL DEATH PROTEIN 2 -RELATED"/>
    <property type="match status" value="1"/>
</dbReference>
<proteinExistence type="predicted"/>
<reference evidence="2 3" key="1">
    <citation type="journal article" date="2021" name="Genome Biol.">
        <title>AFLAP: assembly-free linkage analysis pipeline using k-mers from genome sequencing data.</title>
        <authorList>
            <person name="Fletcher K."/>
            <person name="Zhang L."/>
            <person name="Gil J."/>
            <person name="Han R."/>
            <person name="Cavanaugh K."/>
            <person name="Michelmore R."/>
        </authorList>
    </citation>
    <scope>NUCLEOTIDE SEQUENCE [LARGE SCALE GENOMIC DNA]</scope>
    <source>
        <strain evidence="2 3">SF5</strain>
    </source>
</reference>
<gene>
    <name evidence="2" type="ORF">CCR75_003490</name>
</gene>
<dbReference type="OrthoDB" id="443682at2759"/>
<accession>A0A976IGU0</accession>